<feature type="domain" description="Methyltransferase small" evidence="4">
    <location>
        <begin position="128"/>
        <end position="211"/>
    </location>
</feature>
<evidence type="ECO:0000313" key="5">
    <source>
        <dbReference type="EMBL" id="EPD13641.1"/>
    </source>
</evidence>
<keyword evidence="3" id="KW-0949">S-adenosyl-L-methionine</keyword>
<accession>A0AB33Z2G7</accession>
<evidence type="ECO:0000256" key="2">
    <source>
        <dbReference type="ARBA" id="ARBA00022679"/>
    </source>
</evidence>
<dbReference type="InterPro" id="IPR002052">
    <property type="entry name" value="DNA_methylase_N6_adenine_CS"/>
</dbReference>
<evidence type="ECO:0000256" key="1">
    <source>
        <dbReference type="ARBA" id="ARBA00022603"/>
    </source>
</evidence>
<comment type="caution">
    <text evidence="5">The sequence shown here is derived from an EMBL/GenBank/DDBJ whole genome shotgun (WGS) entry which is preliminary data.</text>
</comment>
<dbReference type="PANTHER" id="PTHR47806:SF1">
    <property type="entry name" value="RIBOSOMAL PROTEIN UL3 GLUTAMINE METHYLTRANSFERASE"/>
    <property type="match status" value="1"/>
</dbReference>
<dbReference type="CDD" id="cd02440">
    <property type="entry name" value="AdoMet_MTases"/>
    <property type="match status" value="1"/>
</dbReference>
<dbReference type="EMBL" id="ASHL01000002">
    <property type="protein sequence ID" value="EPD13641.1"/>
    <property type="molecule type" value="Genomic_DNA"/>
</dbReference>
<sequence length="306" mass="33967">MTIKIQKIKTINELITEGANLFADAGLYFGHGTDNTLDEASYIVLGITKNLPLDNEQILSSEVSVDEQQKVLDAFERRIVERIPAAYLVGEAWFAGLPFFVDNNVLVPRSPFAELIEDRFAPWVDSSKINSILDLCTGSGCIGIASAFSFPEAKVDLADISALALNVANKNIQRHKLADRVEAIESDLFEGLANRQYDLIISNPPYVGHEELSNLPDEFYKEPQLGLDGGVSGLELVHNILVKAPEYLKEGGVLYVEVGNTDEALQQCYPVVPFLWQEFEYGGHGVFMLTKEQLLKYHTLFQAKLA</sequence>
<dbReference type="InterPro" id="IPR017127">
    <property type="entry name" value="Ribosome_uL3_MTase"/>
</dbReference>
<dbReference type="Proteomes" id="UP000015462">
    <property type="component" value="Unassembled WGS sequence"/>
</dbReference>
<name>A0AB33Z2G7_9GAMM</name>
<dbReference type="PIRSF" id="PIRSF037167">
    <property type="entry name" value="Mtase_YfcB_prd"/>
    <property type="match status" value="1"/>
</dbReference>
<dbReference type="PANTHER" id="PTHR47806">
    <property type="entry name" value="50S RIBOSOMAL PROTEIN L3 GLUTAMINE METHYLTRANSFERASE"/>
    <property type="match status" value="1"/>
</dbReference>
<keyword evidence="1 5" id="KW-0489">Methyltransferase</keyword>
<dbReference type="SUPFAM" id="SSF53335">
    <property type="entry name" value="S-adenosyl-L-methionine-dependent methyltransferases"/>
    <property type="match status" value="1"/>
</dbReference>
<dbReference type="Gene3D" id="1.10.8.10">
    <property type="entry name" value="DNA helicase RuvA subunit, C-terminal domain"/>
    <property type="match status" value="1"/>
</dbReference>
<dbReference type="GO" id="GO:0036009">
    <property type="term" value="F:protein-glutamine N-methyltransferase activity"/>
    <property type="evidence" value="ECO:0007669"/>
    <property type="project" value="InterPro"/>
</dbReference>
<dbReference type="NCBIfam" id="TIGR00536">
    <property type="entry name" value="hemK_fam"/>
    <property type="match status" value="1"/>
</dbReference>
<dbReference type="InterPro" id="IPR007848">
    <property type="entry name" value="Small_mtfrase_dom"/>
</dbReference>
<dbReference type="Pfam" id="PF05175">
    <property type="entry name" value="MTS"/>
    <property type="match status" value="1"/>
</dbReference>
<proteinExistence type="predicted"/>
<dbReference type="NCBIfam" id="TIGR03533">
    <property type="entry name" value="L3_gln_methyl"/>
    <property type="match status" value="1"/>
</dbReference>
<evidence type="ECO:0000256" key="3">
    <source>
        <dbReference type="ARBA" id="ARBA00022691"/>
    </source>
</evidence>
<dbReference type="GO" id="GO:0032259">
    <property type="term" value="P:methylation"/>
    <property type="evidence" value="ECO:0007669"/>
    <property type="project" value="UniProtKB-KW"/>
</dbReference>
<dbReference type="AlphaFoldDB" id="A0AB33Z2G7"/>
<protein>
    <submittedName>
        <fullName evidence="5">N5-glutamine S-adenosyl-L-methionine-dependent methyltransferase</fullName>
    </submittedName>
</protein>
<keyword evidence="2" id="KW-0808">Transferase</keyword>
<dbReference type="PROSITE" id="PS00092">
    <property type="entry name" value="N6_MTASE"/>
    <property type="match status" value="1"/>
</dbReference>
<dbReference type="GO" id="GO:0003676">
    <property type="term" value="F:nucleic acid binding"/>
    <property type="evidence" value="ECO:0007669"/>
    <property type="project" value="InterPro"/>
</dbReference>
<keyword evidence="6" id="KW-1185">Reference proteome</keyword>
<gene>
    <name evidence="5" type="ORF">L196_03871</name>
</gene>
<evidence type="ECO:0000259" key="4">
    <source>
        <dbReference type="Pfam" id="PF05175"/>
    </source>
</evidence>
<dbReference type="RefSeq" id="WP_016390023.1">
    <property type="nucleotide sequence ID" value="NZ_JARGOU010000001.1"/>
</dbReference>
<reference evidence="5 6" key="1">
    <citation type="journal article" date="2013" name="Genome Announc.">
        <title>Genome Sequence of the Pyrene- and Fluoranthene-Degrading Bacterium Cycloclasticus sp. Strain PY97M.</title>
        <authorList>
            <person name="Cui Z."/>
            <person name="Xu G."/>
            <person name="Li Q."/>
            <person name="Gao W."/>
            <person name="Zheng L."/>
        </authorList>
    </citation>
    <scope>NUCLEOTIDE SEQUENCE [LARGE SCALE GENOMIC DNA]</scope>
    <source>
        <strain evidence="5 6">PY97M</strain>
    </source>
</reference>
<dbReference type="GO" id="GO:0005829">
    <property type="term" value="C:cytosol"/>
    <property type="evidence" value="ECO:0007669"/>
    <property type="project" value="TreeGrafter"/>
</dbReference>
<organism evidence="5 6">
    <name type="scientific">Cycloclasticus pugetii</name>
    <dbReference type="NCBI Taxonomy" id="34068"/>
    <lineage>
        <taxon>Bacteria</taxon>
        <taxon>Pseudomonadati</taxon>
        <taxon>Pseudomonadota</taxon>
        <taxon>Gammaproteobacteria</taxon>
        <taxon>Thiotrichales</taxon>
        <taxon>Piscirickettsiaceae</taxon>
        <taxon>Cycloclasticus</taxon>
    </lineage>
</organism>
<evidence type="ECO:0000313" key="6">
    <source>
        <dbReference type="Proteomes" id="UP000015462"/>
    </source>
</evidence>
<dbReference type="Gene3D" id="3.40.50.150">
    <property type="entry name" value="Vaccinia Virus protein VP39"/>
    <property type="match status" value="1"/>
</dbReference>
<dbReference type="InterPro" id="IPR029063">
    <property type="entry name" value="SAM-dependent_MTases_sf"/>
</dbReference>
<dbReference type="InterPro" id="IPR004556">
    <property type="entry name" value="HemK-like"/>
</dbReference>